<keyword evidence="2 4" id="KW-0863">Zinc-finger</keyword>
<reference evidence="7" key="1">
    <citation type="submission" date="2025-08" db="UniProtKB">
        <authorList>
            <consortium name="Ensembl"/>
        </authorList>
    </citation>
    <scope>IDENTIFICATION</scope>
</reference>
<dbReference type="InterPro" id="IPR013083">
    <property type="entry name" value="Znf_RING/FYVE/PHD"/>
</dbReference>
<dbReference type="Gene3D" id="3.30.40.10">
    <property type="entry name" value="Zinc/RING finger domain, C3HC4 (zinc finger)"/>
    <property type="match status" value="1"/>
</dbReference>
<name>A0A8C0U147_CYACU</name>
<evidence type="ECO:0000256" key="1">
    <source>
        <dbReference type="ARBA" id="ARBA00022723"/>
    </source>
</evidence>
<dbReference type="PROSITE" id="PS00518">
    <property type="entry name" value="ZF_RING_1"/>
    <property type="match status" value="1"/>
</dbReference>
<feature type="region of interest" description="Disordered" evidence="5">
    <location>
        <begin position="70"/>
        <end position="148"/>
    </location>
</feature>
<keyword evidence="8" id="KW-1185">Reference proteome</keyword>
<evidence type="ECO:0000259" key="6">
    <source>
        <dbReference type="PROSITE" id="PS50089"/>
    </source>
</evidence>
<dbReference type="Proteomes" id="UP000694410">
    <property type="component" value="Unplaced"/>
</dbReference>
<organism evidence="7 8">
    <name type="scientific">Cyanistes caeruleus</name>
    <name type="common">Eurasian blue tit</name>
    <name type="synonym">Parus caeruleus</name>
    <dbReference type="NCBI Taxonomy" id="156563"/>
    <lineage>
        <taxon>Eukaryota</taxon>
        <taxon>Metazoa</taxon>
        <taxon>Chordata</taxon>
        <taxon>Craniata</taxon>
        <taxon>Vertebrata</taxon>
        <taxon>Euteleostomi</taxon>
        <taxon>Archelosauria</taxon>
        <taxon>Archosauria</taxon>
        <taxon>Dinosauria</taxon>
        <taxon>Saurischia</taxon>
        <taxon>Theropoda</taxon>
        <taxon>Coelurosauria</taxon>
        <taxon>Aves</taxon>
        <taxon>Neognathae</taxon>
        <taxon>Neoaves</taxon>
        <taxon>Telluraves</taxon>
        <taxon>Australaves</taxon>
        <taxon>Passeriformes</taxon>
        <taxon>Paridae</taxon>
        <taxon>Cyanistes</taxon>
    </lineage>
</organism>
<evidence type="ECO:0000313" key="7">
    <source>
        <dbReference type="Ensembl" id="ENSCCEP00000002319.1"/>
    </source>
</evidence>
<accession>A0A8C0U147</accession>
<proteinExistence type="predicted"/>
<evidence type="ECO:0000256" key="2">
    <source>
        <dbReference type="ARBA" id="ARBA00022771"/>
    </source>
</evidence>
<keyword evidence="1" id="KW-0479">Metal-binding</keyword>
<dbReference type="InterPro" id="IPR047126">
    <property type="entry name" value="RNF141-like"/>
</dbReference>
<dbReference type="Ensembl" id="ENSCCET00000003853.1">
    <property type="protein sequence ID" value="ENSCCEP00000002319.1"/>
    <property type="gene ID" value="ENSCCEG00000002603.1"/>
</dbReference>
<dbReference type="AlphaFoldDB" id="A0A8C0U147"/>
<feature type="compositionally biased region" description="Basic and acidic residues" evidence="5">
    <location>
        <begin position="131"/>
        <end position="140"/>
    </location>
</feature>
<dbReference type="PROSITE" id="PS50089">
    <property type="entry name" value="ZF_RING_2"/>
    <property type="match status" value="1"/>
</dbReference>
<protein>
    <recommendedName>
        <fullName evidence="6">RING-type domain-containing protein</fullName>
    </recommendedName>
</protein>
<dbReference type="PANTHER" id="PTHR12109">
    <property type="entry name" value="RING FINGER PROTEIN 141-RELATED"/>
    <property type="match status" value="1"/>
</dbReference>
<evidence type="ECO:0000256" key="5">
    <source>
        <dbReference type="SAM" id="MobiDB-lite"/>
    </source>
</evidence>
<feature type="domain" description="RING-type" evidence="6">
    <location>
        <begin position="33"/>
        <end position="72"/>
    </location>
</feature>
<dbReference type="InterPro" id="IPR017907">
    <property type="entry name" value="Znf_RING_CS"/>
</dbReference>
<evidence type="ECO:0000313" key="8">
    <source>
        <dbReference type="Proteomes" id="UP000694410"/>
    </source>
</evidence>
<dbReference type="InterPro" id="IPR001841">
    <property type="entry name" value="Znf_RING"/>
</dbReference>
<evidence type="ECO:0000256" key="3">
    <source>
        <dbReference type="ARBA" id="ARBA00022833"/>
    </source>
</evidence>
<sequence length="148" mass="15925">LFLAGPSASPRATSTLLNVLHGPSMATEMGGNCAICQDIWNDMASALPCGHQFCWECILQWAQTNPSCPLCRGANPSRGQSHPSVVPVSPEQDQPQEEAGPSVQSTSPRYSGPTQGRHCSPGPPQRSLKRKTPDPEDSPHPCKRHPHQ</sequence>
<dbReference type="SMART" id="SM00184">
    <property type="entry name" value="RING"/>
    <property type="match status" value="1"/>
</dbReference>
<feature type="compositionally biased region" description="Polar residues" evidence="5">
    <location>
        <begin position="102"/>
        <end position="114"/>
    </location>
</feature>
<dbReference type="SUPFAM" id="SSF57850">
    <property type="entry name" value="RING/U-box"/>
    <property type="match status" value="1"/>
</dbReference>
<keyword evidence="3" id="KW-0862">Zinc</keyword>
<reference evidence="7" key="2">
    <citation type="submission" date="2025-09" db="UniProtKB">
        <authorList>
            <consortium name="Ensembl"/>
        </authorList>
    </citation>
    <scope>IDENTIFICATION</scope>
</reference>
<evidence type="ECO:0000256" key="4">
    <source>
        <dbReference type="PROSITE-ProRule" id="PRU00175"/>
    </source>
</evidence>
<dbReference type="Pfam" id="PF13639">
    <property type="entry name" value="zf-RING_2"/>
    <property type="match status" value="1"/>
</dbReference>
<dbReference type="GO" id="GO:0008270">
    <property type="term" value="F:zinc ion binding"/>
    <property type="evidence" value="ECO:0007669"/>
    <property type="project" value="UniProtKB-KW"/>
</dbReference>